<evidence type="ECO:0000313" key="3">
    <source>
        <dbReference type="EMBL" id="EED92676.1"/>
    </source>
</evidence>
<dbReference type="PANTHER" id="PTHR47858:SF2">
    <property type="entry name" value="HALOACID DEHALOGENASE-LIKE HYDROLASE (HAD) SUPERFAMILY PROTEIN"/>
    <property type="match status" value="1"/>
</dbReference>
<dbReference type="EMBL" id="CM000641">
    <property type="protein sequence ID" value="EED92676.1"/>
    <property type="molecule type" value="Genomic_DNA"/>
</dbReference>
<feature type="compositionally biased region" description="Acidic residues" evidence="2">
    <location>
        <begin position="89"/>
        <end position="99"/>
    </location>
</feature>
<feature type="region of interest" description="Disordered" evidence="2">
    <location>
        <begin position="461"/>
        <end position="497"/>
    </location>
</feature>
<dbReference type="InterPro" id="IPR023214">
    <property type="entry name" value="HAD_sf"/>
</dbReference>
<dbReference type="InterPro" id="IPR036412">
    <property type="entry name" value="HAD-like_sf"/>
</dbReference>
<dbReference type="PaxDb" id="35128-Thaps22075"/>
<evidence type="ECO:0000256" key="1">
    <source>
        <dbReference type="SAM" id="Coils"/>
    </source>
</evidence>
<keyword evidence="1" id="KW-0175">Coiled coil</keyword>
<feature type="region of interest" description="Disordered" evidence="2">
    <location>
        <begin position="74"/>
        <end position="185"/>
    </location>
</feature>
<keyword evidence="4" id="KW-1185">Reference proteome</keyword>
<feature type="region of interest" description="Disordered" evidence="2">
    <location>
        <begin position="629"/>
        <end position="693"/>
    </location>
</feature>
<protein>
    <submittedName>
        <fullName evidence="3">Uncharacterized protein</fullName>
    </submittedName>
</protein>
<dbReference type="Gene3D" id="3.40.50.1000">
    <property type="entry name" value="HAD superfamily/HAD-like"/>
    <property type="match status" value="1"/>
</dbReference>
<evidence type="ECO:0000313" key="4">
    <source>
        <dbReference type="Proteomes" id="UP000001449"/>
    </source>
</evidence>
<dbReference type="RefSeq" id="XP_002289139.1">
    <property type="nucleotide sequence ID" value="XM_002289103.1"/>
</dbReference>
<feature type="coiled-coil region" evidence="1">
    <location>
        <begin position="316"/>
        <end position="346"/>
    </location>
</feature>
<sequence length="1491" mass="168702">MRIPTTILITSILHQQTTSGWIVPSSSLGLYNTNARVSTFRPFFQFFAADNTNNNINSSNRRIDVQIHHQINIKRQKQQQGSWGLAASSEDEDGSDDDDASQKYQLPDQRRRKRDVLKRTLGLGGSTSGTAANSGSDGGETSEPVKLNTDGLFQGMPGINSILGSSASSEEPVATSSSNTNKDEVTFQKAGTIPSLPNFLSPEDESNLDSTYEQFKEKSSEMVLNEYKKGEFGEAVTEEEAKRIVEYAMEEERAVQRKKLNEQRKEEMLQQYNEDAKQMEDNKVRELTAEGEDRVLEKDAVAREIMMDAESREKFKDDEVKQRSELEASRQELYQKEEEMAAVRTREILAKNPDPNLDIDQVYDEVLTAIQNSRKDKLGAKSLGVFANTIQLEEAREYSRKAKEEKETQKEANEEAIARGFADGDNLDAFFEKPEGYNEVKMYQSIVRSIIEKRPSSLDTIIPKATLDDDLDDEDGDEDDDGESSDPGTRFSVEDEEKKWKLTAKETVESYRLLNLWREMESARNLMESSLGEKKDRSSNKIQPLFLSIEDSEETRREDAKEFAHVLQLGLKTNDDVEKSSNELLMKELLEGGVNKERSLRLVEKLINKATDDTIKEALNDLKATLMEKEEVSTQRPQSNAGPIDLSKVLLGSGDEPVATPRQPPKATESEKTLPQWVEDEKKLAPPPSTVFFQAPAEDEPKAAAPPKSAFFQSIDEDSVESDASTFTGDKPFSNVFGSYEEQKFQSIAKQMGANTEEEKAELRRNLDELKEIQNQALGKLDDEDFDVSAESAKLGVDVNSLNFDAEDDDQIMSIIGKRSGLKNKGGGSEVPPVNTSEVDESKLKKATLIVNEDVDDIIVDSDGKLKKMNVDKKIDIAGDRYRAISAGMLDKETRDKDEAAFRDFLKREEEMEKQLDAADDETLPEDFDINTYADDIMSEIKPRPQIRKREDFMSQEQLDDEKKKKAIFGDDEVVYDKRLERDISPDTGMPDWLRMEQEERGGTKAQDLDDDDEFDTVERQMEIEERQKKADEYLKKKSGGAIDIADVLGREYFGPMDDSEDNYELKYSTFSSFEARKEELLQYTELTVEDVNNVVDYKIDPSATGYSSYLPKIQRPFSEYGAIFRLEGVMVDMIGMQVKAWRNVAEKYKYQIYSEDDLTQASLYKAENAVRKVFGWTDDIIELEEISKTHLSEFNAAFNTWLEGGRSFVGSTDEVISPLGDVESNHDSFPSDDEMNAIHLAAWSKLADNIGKTPPTKEEIERGVETGDWEIAVRDVFGWSDYTDEEIYAIVVDYDDIFQEESVPTMQRYGIATSDEQGNTNPDVRLQDGVKEWLDVLREAEMPFAVISHLGSSQLEAILDVTGLAEYFPPDKRVSADDNYGSERSEMLGAALRVEQRPEHCVVFDNTPNAANEAHEVLMKSISFVNHYPKYELLSADWTVPSYENLDMRSIVKIFSERTDNVPLAQVDYSSGLEKRGTKIKTSFWDEGDR</sequence>
<dbReference type="SUPFAM" id="SSF56784">
    <property type="entry name" value="HAD-like"/>
    <property type="match status" value="1"/>
</dbReference>
<feature type="coiled-coil region" evidence="1">
    <location>
        <begin position="753"/>
        <end position="780"/>
    </location>
</feature>
<dbReference type="GeneID" id="7446731"/>
<dbReference type="KEGG" id="tps:THAPSDRAFT_22075"/>
<organism evidence="3 4">
    <name type="scientific">Thalassiosira pseudonana</name>
    <name type="common">Marine diatom</name>
    <name type="synonym">Cyclotella nana</name>
    <dbReference type="NCBI Taxonomy" id="35128"/>
    <lineage>
        <taxon>Eukaryota</taxon>
        <taxon>Sar</taxon>
        <taxon>Stramenopiles</taxon>
        <taxon>Ochrophyta</taxon>
        <taxon>Bacillariophyta</taxon>
        <taxon>Coscinodiscophyceae</taxon>
        <taxon>Thalassiosirophycidae</taxon>
        <taxon>Thalassiosirales</taxon>
        <taxon>Thalassiosiraceae</taxon>
        <taxon>Thalassiosira</taxon>
    </lineage>
</organism>
<accession>B8C0W6</accession>
<dbReference type="HOGENOM" id="CLU_249173_0_0_1"/>
<dbReference type="PANTHER" id="PTHR47858">
    <property type="entry name" value="HALOACID DEHALOGENASE-LIKE HYDROLASE (HAD) SUPERFAMILY PROTEIN"/>
    <property type="match status" value="1"/>
</dbReference>
<feature type="compositionally biased region" description="Acidic residues" evidence="2">
    <location>
        <begin position="468"/>
        <end position="484"/>
    </location>
</feature>
<dbReference type="eggNOG" id="KOG2914">
    <property type="taxonomic scope" value="Eukaryota"/>
</dbReference>
<proteinExistence type="predicted"/>
<feature type="coiled-coil region" evidence="1">
    <location>
        <begin position="392"/>
        <end position="419"/>
    </location>
</feature>
<gene>
    <name evidence="3" type="ORF">THAPSDRAFT_22075</name>
</gene>
<name>B8C0W6_THAPS</name>
<feature type="coiled-coil region" evidence="1">
    <location>
        <begin position="255"/>
        <end position="289"/>
    </location>
</feature>
<reference evidence="3 4" key="1">
    <citation type="journal article" date="2004" name="Science">
        <title>The genome of the diatom Thalassiosira pseudonana: ecology, evolution, and metabolism.</title>
        <authorList>
            <person name="Armbrust E.V."/>
            <person name="Berges J.A."/>
            <person name="Bowler C."/>
            <person name="Green B.R."/>
            <person name="Martinez D."/>
            <person name="Putnam N.H."/>
            <person name="Zhou S."/>
            <person name="Allen A.E."/>
            <person name="Apt K.E."/>
            <person name="Bechner M."/>
            <person name="Brzezinski M.A."/>
            <person name="Chaal B.K."/>
            <person name="Chiovitti A."/>
            <person name="Davis A.K."/>
            <person name="Demarest M.S."/>
            <person name="Detter J.C."/>
            <person name="Glavina T."/>
            <person name="Goodstein D."/>
            <person name="Hadi M.Z."/>
            <person name="Hellsten U."/>
            <person name="Hildebrand M."/>
            <person name="Jenkins B.D."/>
            <person name="Jurka J."/>
            <person name="Kapitonov V.V."/>
            <person name="Kroger N."/>
            <person name="Lau W.W."/>
            <person name="Lane T.W."/>
            <person name="Larimer F.W."/>
            <person name="Lippmeier J.C."/>
            <person name="Lucas S."/>
            <person name="Medina M."/>
            <person name="Montsant A."/>
            <person name="Obornik M."/>
            <person name="Parker M.S."/>
            <person name="Palenik B."/>
            <person name="Pazour G.J."/>
            <person name="Richardson P.M."/>
            <person name="Rynearson T.A."/>
            <person name="Saito M.A."/>
            <person name="Schwartz D.C."/>
            <person name="Thamatrakoln K."/>
            <person name="Valentin K."/>
            <person name="Vardi A."/>
            <person name="Wilkerson F.P."/>
            <person name="Rokhsar D.S."/>
        </authorList>
    </citation>
    <scope>NUCLEOTIDE SEQUENCE [LARGE SCALE GENOMIC DNA]</scope>
    <source>
        <strain evidence="3 4">CCMP1335</strain>
    </source>
</reference>
<dbReference type="InParanoid" id="B8C0W6"/>
<dbReference type="OMA" id="REYFGPM"/>
<feature type="region of interest" description="Disordered" evidence="2">
    <location>
        <begin position="819"/>
        <end position="839"/>
    </location>
</feature>
<reference evidence="3 4" key="2">
    <citation type="journal article" date="2008" name="Nature">
        <title>The Phaeodactylum genome reveals the evolutionary history of diatom genomes.</title>
        <authorList>
            <person name="Bowler C."/>
            <person name="Allen A.E."/>
            <person name="Badger J.H."/>
            <person name="Grimwood J."/>
            <person name="Jabbari K."/>
            <person name="Kuo A."/>
            <person name="Maheswari U."/>
            <person name="Martens C."/>
            <person name="Maumus F."/>
            <person name="Otillar R.P."/>
            <person name="Rayko E."/>
            <person name="Salamov A."/>
            <person name="Vandepoele K."/>
            <person name="Beszteri B."/>
            <person name="Gruber A."/>
            <person name="Heijde M."/>
            <person name="Katinka M."/>
            <person name="Mock T."/>
            <person name="Valentin K."/>
            <person name="Verret F."/>
            <person name="Berges J.A."/>
            <person name="Brownlee C."/>
            <person name="Cadoret J.P."/>
            <person name="Chiovitti A."/>
            <person name="Choi C.J."/>
            <person name="Coesel S."/>
            <person name="De Martino A."/>
            <person name="Detter J.C."/>
            <person name="Durkin C."/>
            <person name="Falciatore A."/>
            <person name="Fournet J."/>
            <person name="Haruta M."/>
            <person name="Huysman M.J."/>
            <person name="Jenkins B.D."/>
            <person name="Jiroutova K."/>
            <person name="Jorgensen R.E."/>
            <person name="Joubert Y."/>
            <person name="Kaplan A."/>
            <person name="Kroger N."/>
            <person name="Kroth P.G."/>
            <person name="La Roche J."/>
            <person name="Lindquist E."/>
            <person name="Lommer M."/>
            <person name="Martin-Jezequel V."/>
            <person name="Lopez P.J."/>
            <person name="Lucas S."/>
            <person name="Mangogna M."/>
            <person name="McGinnis K."/>
            <person name="Medlin L.K."/>
            <person name="Montsant A."/>
            <person name="Oudot-Le Secq M.P."/>
            <person name="Napoli C."/>
            <person name="Obornik M."/>
            <person name="Parker M.S."/>
            <person name="Petit J.L."/>
            <person name="Porcel B.M."/>
            <person name="Poulsen N."/>
            <person name="Robison M."/>
            <person name="Rychlewski L."/>
            <person name="Rynearson T.A."/>
            <person name="Schmutz J."/>
            <person name="Shapiro H."/>
            <person name="Siaut M."/>
            <person name="Stanley M."/>
            <person name="Sussman M.R."/>
            <person name="Taylor A.R."/>
            <person name="Vardi A."/>
            <person name="von Dassow P."/>
            <person name="Vyverman W."/>
            <person name="Willis A."/>
            <person name="Wyrwicz L.S."/>
            <person name="Rokhsar D.S."/>
            <person name="Weissenbach J."/>
            <person name="Armbrust E.V."/>
            <person name="Green B.R."/>
            <person name="Van de Peer Y."/>
            <person name="Grigoriev I.V."/>
        </authorList>
    </citation>
    <scope>NUCLEOTIDE SEQUENCE [LARGE SCALE GENOMIC DNA]</scope>
    <source>
        <strain evidence="3 4">CCMP1335</strain>
    </source>
</reference>
<evidence type="ECO:0000256" key="2">
    <source>
        <dbReference type="SAM" id="MobiDB-lite"/>
    </source>
</evidence>
<dbReference type="Proteomes" id="UP000001449">
    <property type="component" value="Chromosome 4"/>
</dbReference>
<feature type="compositionally biased region" description="Polar residues" evidence="2">
    <location>
        <begin position="162"/>
        <end position="180"/>
    </location>
</feature>